<evidence type="ECO:0000313" key="3">
    <source>
        <dbReference type="Proteomes" id="UP001152795"/>
    </source>
</evidence>
<dbReference type="Proteomes" id="UP001152795">
    <property type="component" value="Unassembled WGS sequence"/>
</dbReference>
<dbReference type="InterPro" id="IPR033558">
    <property type="entry name" value="IFT25"/>
</dbReference>
<dbReference type="SUPFAM" id="SSF49785">
    <property type="entry name" value="Galactose-binding domain-like"/>
    <property type="match status" value="1"/>
</dbReference>
<gene>
    <name evidence="2" type="ORF">PACLA_8A034321</name>
</gene>
<dbReference type="PANTHER" id="PTHR33906:SF1">
    <property type="entry name" value="INTRAFLAGELLAR TRANSPORT PROTEIN 25 HOMOLOG"/>
    <property type="match status" value="1"/>
</dbReference>
<dbReference type="EMBL" id="CACRXK020003064">
    <property type="protein sequence ID" value="CAB3997284.1"/>
    <property type="molecule type" value="Genomic_DNA"/>
</dbReference>
<dbReference type="InterPro" id="IPR000421">
    <property type="entry name" value="FA58C"/>
</dbReference>
<dbReference type="Pfam" id="PF00754">
    <property type="entry name" value="F5_F8_type_C"/>
    <property type="match status" value="1"/>
</dbReference>
<dbReference type="Gene3D" id="2.60.120.260">
    <property type="entry name" value="Galactose-binding domain-like"/>
    <property type="match status" value="1"/>
</dbReference>
<dbReference type="InterPro" id="IPR008979">
    <property type="entry name" value="Galactose-bd-like_sf"/>
</dbReference>
<reference evidence="2" key="1">
    <citation type="submission" date="2020-04" db="EMBL/GenBank/DDBJ databases">
        <authorList>
            <person name="Alioto T."/>
            <person name="Alioto T."/>
            <person name="Gomez Garrido J."/>
        </authorList>
    </citation>
    <scope>NUCLEOTIDE SEQUENCE</scope>
    <source>
        <strain evidence="2">A484AB</strain>
    </source>
</reference>
<keyword evidence="3" id="KW-1185">Reference proteome</keyword>
<proteinExistence type="predicted"/>
<dbReference type="AlphaFoldDB" id="A0A6S7GV58"/>
<name>A0A6S7GV58_PARCT</name>
<sequence>MIEVALVKRGARISLSTAYDEKYPPENIIDGNNNTFWSTTGMFPQEFVISFPSTVEIDAIKMTCSNVKQMCIEKSSEQEPVDFEPLSEKELSNLDGQLQMDEFPMPATSASHLRFVIKSGYDHFAAVYQVAIDGSLDD</sequence>
<dbReference type="PANTHER" id="PTHR33906">
    <property type="entry name" value="INTRAFLAGELLAR TRANSPORT PROTEIN 25 HOMOLOG"/>
    <property type="match status" value="1"/>
</dbReference>
<comment type="caution">
    <text evidence="2">The sequence shown here is derived from an EMBL/GenBank/DDBJ whole genome shotgun (WGS) entry which is preliminary data.</text>
</comment>
<organism evidence="2 3">
    <name type="scientific">Paramuricea clavata</name>
    <name type="common">Red gorgonian</name>
    <name type="synonym">Violescent sea-whip</name>
    <dbReference type="NCBI Taxonomy" id="317549"/>
    <lineage>
        <taxon>Eukaryota</taxon>
        <taxon>Metazoa</taxon>
        <taxon>Cnidaria</taxon>
        <taxon>Anthozoa</taxon>
        <taxon>Octocorallia</taxon>
        <taxon>Malacalcyonacea</taxon>
        <taxon>Plexauridae</taxon>
        <taxon>Paramuricea</taxon>
    </lineage>
</organism>
<dbReference type="OrthoDB" id="271080at2759"/>
<dbReference type="GO" id="GO:0005813">
    <property type="term" value="C:centrosome"/>
    <property type="evidence" value="ECO:0007669"/>
    <property type="project" value="TreeGrafter"/>
</dbReference>
<dbReference type="GO" id="GO:0042073">
    <property type="term" value="P:intraciliary transport"/>
    <property type="evidence" value="ECO:0007669"/>
    <property type="project" value="InterPro"/>
</dbReference>
<feature type="domain" description="F5/8 type C" evidence="1">
    <location>
        <begin position="15"/>
        <end position="124"/>
    </location>
</feature>
<evidence type="ECO:0000259" key="1">
    <source>
        <dbReference type="Pfam" id="PF00754"/>
    </source>
</evidence>
<dbReference type="GO" id="GO:0005929">
    <property type="term" value="C:cilium"/>
    <property type="evidence" value="ECO:0007669"/>
    <property type="project" value="TreeGrafter"/>
</dbReference>
<evidence type="ECO:0000313" key="2">
    <source>
        <dbReference type="EMBL" id="CAB3997284.1"/>
    </source>
</evidence>
<accession>A0A6S7GV58</accession>
<dbReference type="GO" id="GO:0030992">
    <property type="term" value="C:intraciliary transport particle B"/>
    <property type="evidence" value="ECO:0007669"/>
    <property type="project" value="InterPro"/>
</dbReference>
<protein>
    <submittedName>
        <fullName evidence="2">Intraflagellar transport 25 homolog</fullName>
    </submittedName>
</protein>